<evidence type="ECO:0000259" key="4">
    <source>
        <dbReference type="PROSITE" id="PS50405"/>
    </source>
</evidence>
<evidence type="ECO:0000259" key="3">
    <source>
        <dbReference type="PROSITE" id="PS50404"/>
    </source>
</evidence>
<sequence>MTLKFYYAPFSTASVTGAVLAELEHGHPEPLAERIEISLQKGDTRSPEYLTGVNPNGLVPAIVHHGVPIWESAAITMYLGETFGVDRSLYPALGVQRGEAMKWIVWSNVNLATHASRLYSLVKSDKPGDDETEAQAEAKRINGEAARKGVEDALHILDAALDGRDYLLGDTYCLADTHVWSFTQYISMLKVDLDKFPGIKAWSGRVGSRPALKKAV</sequence>
<feature type="domain" description="GST N-terminal" evidence="3">
    <location>
        <begin position="1"/>
        <end position="87"/>
    </location>
</feature>
<dbReference type="Pfam" id="PF00043">
    <property type="entry name" value="GST_C"/>
    <property type="match status" value="1"/>
</dbReference>
<dbReference type="InterPro" id="IPR040079">
    <property type="entry name" value="Glutathione_S-Trfase"/>
</dbReference>
<dbReference type="AlphaFoldDB" id="A0A5C6G5V4"/>
<comment type="caution">
    <text evidence="5">The sequence shown here is derived from an EMBL/GenBank/DDBJ whole genome shotgun (WGS) entry which is preliminary data.</text>
</comment>
<dbReference type="EMBL" id="SBHS01000020">
    <property type="protein sequence ID" value="TWU73172.1"/>
    <property type="molecule type" value="Genomic_DNA"/>
</dbReference>
<dbReference type="PANTHER" id="PTHR44051:SF8">
    <property type="entry name" value="GLUTATHIONE S-TRANSFERASE GSTA"/>
    <property type="match status" value="1"/>
</dbReference>
<dbReference type="Pfam" id="PF02798">
    <property type="entry name" value="GST_N"/>
    <property type="match status" value="1"/>
</dbReference>
<dbReference type="InterPro" id="IPR004046">
    <property type="entry name" value="GST_C"/>
</dbReference>
<dbReference type="InterPro" id="IPR004045">
    <property type="entry name" value="Glutathione_S-Trfase_N"/>
</dbReference>
<name>A0A5C6G5V4_METRR</name>
<gene>
    <name evidence="5" type="ORF">ED733_003556</name>
</gene>
<evidence type="ECO:0000256" key="1">
    <source>
        <dbReference type="ARBA" id="ARBA00007409"/>
    </source>
</evidence>
<dbReference type="Proteomes" id="UP000317257">
    <property type="component" value="Unassembled WGS sequence"/>
</dbReference>
<dbReference type="InterPro" id="IPR036282">
    <property type="entry name" value="Glutathione-S-Trfase_C_sf"/>
</dbReference>
<dbReference type="Gene3D" id="1.20.1050.10">
    <property type="match status" value="1"/>
</dbReference>
<dbReference type="PANTHER" id="PTHR44051">
    <property type="entry name" value="GLUTATHIONE S-TRANSFERASE-RELATED"/>
    <property type="match status" value="1"/>
</dbReference>
<protein>
    <recommendedName>
        <fullName evidence="7">Glutathione S-transferase</fullName>
    </recommendedName>
</protein>
<dbReference type="InterPro" id="IPR010987">
    <property type="entry name" value="Glutathione-S-Trfase_C-like"/>
</dbReference>
<comment type="similarity">
    <text evidence="1 2">Belongs to the GST superfamily.</text>
</comment>
<evidence type="ECO:0008006" key="7">
    <source>
        <dbReference type="Google" id="ProtNLM"/>
    </source>
</evidence>
<reference evidence="6" key="1">
    <citation type="submission" date="2018-12" db="EMBL/GenBank/DDBJ databases">
        <title>The complete genome of Metarhizium rileyi, a key fungal pathogen of Lepidoptera.</title>
        <authorList>
            <person name="Binneck E."/>
            <person name="Lastra C.C.L."/>
            <person name="Sosa-Gomez D.R."/>
        </authorList>
    </citation>
    <scope>NUCLEOTIDE SEQUENCE [LARGE SCALE GENOMIC DNA]</scope>
    <source>
        <strain evidence="6">Cep018-CH2</strain>
    </source>
</reference>
<dbReference type="PROSITE" id="PS50405">
    <property type="entry name" value="GST_CTER"/>
    <property type="match status" value="1"/>
</dbReference>
<dbReference type="InterPro" id="IPR036249">
    <property type="entry name" value="Thioredoxin-like_sf"/>
</dbReference>
<evidence type="ECO:0000313" key="6">
    <source>
        <dbReference type="Proteomes" id="UP000317257"/>
    </source>
</evidence>
<dbReference type="SUPFAM" id="SSF52833">
    <property type="entry name" value="Thioredoxin-like"/>
    <property type="match status" value="1"/>
</dbReference>
<proteinExistence type="inferred from homology"/>
<organism evidence="5 6">
    <name type="scientific">Metarhizium rileyi (strain RCEF 4871)</name>
    <name type="common">Nomuraea rileyi</name>
    <dbReference type="NCBI Taxonomy" id="1649241"/>
    <lineage>
        <taxon>Eukaryota</taxon>
        <taxon>Fungi</taxon>
        <taxon>Dikarya</taxon>
        <taxon>Ascomycota</taxon>
        <taxon>Pezizomycotina</taxon>
        <taxon>Sordariomycetes</taxon>
        <taxon>Hypocreomycetidae</taxon>
        <taxon>Hypocreales</taxon>
        <taxon>Clavicipitaceae</taxon>
        <taxon>Metarhizium</taxon>
    </lineage>
</organism>
<accession>A0A5C6G5V4</accession>
<dbReference type="SUPFAM" id="SSF47616">
    <property type="entry name" value="GST C-terminal domain-like"/>
    <property type="match status" value="1"/>
</dbReference>
<dbReference type="Gene3D" id="3.40.30.10">
    <property type="entry name" value="Glutaredoxin"/>
    <property type="match status" value="1"/>
</dbReference>
<evidence type="ECO:0000313" key="5">
    <source>
        <dbReference type="EMBL" id="TWU73172.1"/>
    </source>
</evidence>
<feature type="domain" description="GST C-terminal" evidence="4">
    <location>
        <begin position="93"/>
        <end position="216"/>
    </location>
</feature>
<dbReference type="SFLD" id="SFLDG00358">
    <property type="entry name" value="Main_(cytGST)"/>
    <property type="match status" value="1"/>
</dbReference>
<evidence type="ECO:0000256" key="2">
    <source>
        <dbReference type="RuleBase" id="RU003494"/>
    </source>
</evidence>
<dbReference type="PROSITE" id="PS50404">
    <property type="entry name" value="GST_NTER"/>
    <property type="match status" value="1"/>
</dbReference>
<dbReference type="SFLD" id="SFLDS00019">
    <property type="entry name" value="Glutathione_Transferase_(cytos"/>
    <property type="match status" value="1"/>
</dbReference>